<name>A0A068NWB1_FIMGI</name>
<sequence>MVVGDTKADVPRVYLQADMGEFTLHHLDRTIFGSVVDDDDFVMRLDALEAAA</sequence>
<dbReference type="STRING" id="661478.OP10G_4373"/>
<dbReference type="EMBL" id="CP007139">
    <property type="protein sequence ID" value="AIE87741.1"/>
    <property type="molecule type" value="Genomic_DNA"/>
</dbReference>
<dbReference type="KEGG" id="fgi:OP10G_4373"/>
<evidence type="ECO:0000313" key="2">
    <source>
        <dbReference type="Proteomes" id="UP000027982"/>
    </source>
</evidence>
<evidence type="ECO:0000313" key="1">
    <source>
        <dbReference type="EMBL" id="AIE87741.1"/>
    </source>
</evidence>
<protein>
    <submittedName>
        <fullName evidence="1">Uncharacterized protein</fullName>
    </submittedName>
</protein>
<accession>A0A068NWB1</accession>
<reference evidence="1 2" key="1">
    <citation type="journal article" date="2014" name="PLoS ONE">
        <title>The first complete genome sequence of the class fimbriimonadia in the phylum armatimonadetes.</title>
        <authorList>
            <person name="Hu Z.Y."/>
            <person name="Wang Y.Z."/>
            <person name="Im W.T."/>
            <person name="Wang S.Y."/>
            <person name="Zhao G.P."/>
            <person name="Zheng H.J."/>
            <person name="Quan Z.X."/>
        </authorList>
    </citation>
    <scope>NUCLEOTIDE SEQUENCE [LARGE SCALE GENOMIC DNA]</scope>
    <source>
        <strain evidence="1">Gsoil 348</strain>
    </source>
</reference>
<dbReference type="Proteomes" id="UP000027982">
    <property type="component" value="Chromosome"/>
</dbReference>
<keyword evidence="2" id="KW-1185">Reference proteome</keyword>
<proteinExistence type="predicted"/>
<organism evidence="1 2">
    <name type="scientific">Fimbriimonas ginsengisoli Gsoil 348</name>
    <dbReference type="NCBI Taxonomy" id="661478"/>
    <lineage>
        <taxon>Bacteria</taxon>
        <taxon>Bacillati</taxon>
        <taxon>Armatimonadota</taxon>
        <taxon>Fimbriimonadia</taxon>
        <taxon>Fimbriimonadales</taxon>
        <taxon>Fimbriimonadaceae</taxon>
        <taxon>Fimbriimonas</taxon>
    </lineage>
</organism>
<gene>
    <name evidence="1" type="ORF">OP10G_4373</name>
</gene>
<dbReference type="AlphaFoldDB" id="A0A068NWB1"/>
<dbReference type="HOGENOM" id="CLU_3080102_0_0_0"/>